<keyword evidence="2" id="KW-0812">Transmembrane</keyword>
<dbReference type="Pfam" id="PF20567">
    <property type="entry name" value="DUF6776"/>
    <property type="match status" value="1"/>
</dbReference>
<sequence length="245" mass="27834">MIRKPTNDLTIRPKLARSVVMTVTVVSLFLLFVALYFAYRQGVKAGHAQYSEDQNLIQQMRENLQEVKTRATAAEENLVFAQRQLQIQEEAYRQITKAYANSEQKNSVLGSRLDFYRSIISPEDGKSGPAIQNLTYSFADQRLSFDVTLVQAIKHKHQVRGNLKITLYESDKPVAQWPVASHRSISYQYFQQVSGSIEHPDELTDQAKLKVELDLQDGEPLVKWFDLSTEPDALKSTPTSAKPIS</sequence>
<accession>A0A918RR61</accession>
<name>A0A918RR61_9GAMM</name>
<evidence type="ECO:0000256" key="2">
    <source>
        <dbReference type="SAM" id="Phobius"/>
    </source>
</evidence>
<keyword evidence="1" id="KW-0175">Coiled coil</keyword>
<evidence type="ECO:0000256" key="1">
    <source>
        <dbReference type="SAM" id="Coils"/>
    </source>
</evidence>
<keyword evidence="4" id="KW-1185">Reference proteome</keyword>
<keyword evidence="2" id="KW-1133">Transmembrane helix</keyword>
<organism evidence="3 4">
    <name type="scientific">Arenicella chitinivorans</name>
    <dbReference type="NCBI Taxonomy" id="1329800"/>
    <lineage>
        <taxon>Bacteria</taxon>
        <taxon>Pseudomonadati</taxon>
        <taxon>Pseudomonadota</taxon>
        <taxon>Gammaproteobacteria</taxon>
        <taxon>Arenicellales</taxon>
        <taxon>Arenicellaceae</taxon>
        <taxon>Arenicella</taxon>
    </lineage>
</organism>
<evidence type="ECO:0000313" key="4">
    <source>
        <dbReference type="Proteomes" id="UP000614811"/>
    </source>
</evidence>
<dbReference type="AlphaFoldDB" id="A0A918RR61"/>
<feature type="transmembrane region" description="Helical" evidence="2">
    <location>
        <begin position="20"/>
        <end position="39"/>
    </location>
</feature>
<keyword evidence="2" id="KW-0472">Membrane</keyword>
<evidence type="ECO:0000313" key="3">
    <source>
        <dbReference type="EMBL" id="GHA07427.1"/>
    </source>
</evidence>
<proteinExistence type="predicted"/>
<protein>
    <submittedName>
        <fullName evidence="3">Uncharacterized protein</fullName>
    </submittedName>
</protein>
<reference evidence="3" key="2">
    <citation type="submission" date="2020-09" db="EMBL/GenBank/DDBJ databases">
        <authorList>
            <person name="Sun Q."/>
            <person name="Kim S."/>
        </authorList>
    </citation>
    <scope>NUCLEOTIDE SEQUENCE</scope>
    <source>
        <strain evidence="3">KCTC 12711</strain>
    </source>
</reference>
<gene>
    <name evidence="3" type="ORF">GCM10008090_16580</name>
</gene>
<feature type="coiled-coil region" evidence="1">
    <location>
        <begin position="50"/>
        <end position="105"/>
    </location>
</feature>
<dbReference type="Proteomes" id="UP000614811">
    <property type="component" value="Unassembled WGS sequence"/>
</dbReference>
<dbReference type="InterPro" id="IPR046703">
    <property type="entry name" value="DUF6776"/>
</dbReference>
<dbReference type="RefSeq" id="WP_189399748.1">
    <property type="nucleotide sequence ID" value="NZ_BMXA01000002.1"/>
</dbReference>
<dbReference type="EMBL" id="BMXA01000002">
    <property type="protein sequence ID" value="GHA07427.1"/>
    <property type="molecule type" value="Genomic_DNA"/>
</dbReference>
<comment type="caution">
    <text evidence="3">The sequence shown here is derived from an EMBL/GenBank/DDBJ whole genome shotgun (WGS) entry which is preliminary data.</text>
</comment>
<reference evidence="3" key="1">
    <citation type="journal article" date="2014" name="Int. J. Syst. Evol. Microbiol.">
        <title>Complete genome sequence of Corynebacterium casei LMG S-19264T (=DSM 44701T), isolated from a smear-ripened cheese.</title>
        <authorList>
            <consortium name="US DOE Joint Genome Institute (JGI-PGF)"/>
            <person name="Walter F."/>
            <person name="Albersmeier A."/>
            <person name="Kalinowski J."/>
            <person name="Ruckert C."/>
        </authorList>
    </citation>
    <scope>NUCLEOTIDE SEQUENCE</scope>
    <source>
        <strain evidence="3">KCTC 12711</strain>
    </source>
</reference>